<organism evidence="3 4">
    <name type="scientific">Cellvibrio zantedeschiae</name>
    <dbReference type="NCBI Taxonomy" id="1237077"/>
    <lineage>
        <taxon>Bacteria</taxon>
        <taxon>Pseudomonadati</taxon>
        <taxon>Pseudomonadota</taxon>
        <taxon>Gammaproteobacteria</taxon>
        <taxon>Cellvibrionales</taxon>
        <taxon>Cellvibrionaceae</taxon>
        <taxon>Cellvibrio</taxon>
    </lineage>
</organism>
<gene>
    <name evidence="3" type="ORF">GCM10011613_13240</name>
</gene>
<evidence type="ECO:0000313" key="3">
    <source>
        <dbReference type="EMBL" id="GGY70180.1"/>
    </source>
</evidence>
<keyword evidence="4" id="KW-1185">Reference proteome</keyword>
<keyword evidence="2" id="KW-0472">Membrane</keyword>
<feature type="region of interest" description="Disordered" evidence="1">
    <location>
        <begin position="178"/>
        <end position="197"/>
    </location>
</feature>
<comment type="caution">
    <text evidence="3">The sequence shown here is derived from an EMBL/GenBank/DDBJ whole genome shotgun (WGS) entry which is preliminary data.</text>
</comment>
<proteinExistence type="predicted"/>
<dbReference type="InterPro" id="IPR025489">
    <property type="entry name" value="DUF4381"/>
</dbReference>
<keyword evidence="2" id="KW-0812">Transmembrane</keyword>
<reference evidence="4" key="1">
    <citation type="journal article" date="2019" name="Int. J. Syst. Evol. Microbiol.">
        <title>The Global Catalogue of Microorganisms (GCM) 10K type strain sequencing project: providing services to taxonomists for standard genome sequencing and annotation.</title>
        <authorList>
            <consortium name="The Broad Institute Genomics Platform"/>
            <consortium name="The Broad Institute Genome Sequencing Center for Infectious Disease"/>
            <person name="Wu L."/>
            <person name="Ma J."/>
        </authorList>
    </citation>
    <scope>NUCLEOTIDE SEQUENCE [LARGE SCALE GENOMIC DNA]</scope>
    <source>
        <strain evidence="4">KCTC 32239</strain>
    </source>
</reference>
<keyword evidence="2" id="KW-1133">Transmembrane helix</keyword>
<evidence type="ECO:0000256" key="2">
    <source>
        <dbReference type="SAM" id="Phobius"/>
    </source>
</evidence>
<name>A0ABQ3B0Q7_9GAMM</name>
<evidence type="ECO:0000256" key="1">
    <source>
        <dbReference type="SAM" id="MobiDB-lite"/>
    </source>
</evidence>
<feature type="transmembrane region" description="Helical" evidence="2">
    <location>
        <begin position="41"/>
        <end position="61"/>
    </location>
</feature>
<accession>A0ABQ3B0Q7</accession>
<protein>
    <recommendedName>
        <fullName evidence="5">DUF4381 domain-containing protein</fullName>
    </recommendedName>
</protein>
<dbReference type="RefSeq" id="WP_189416913.1">
    <property type="nucleotide sequence ID" value="NZ_BMYZ01000001.1"/>
</dbReference>
<evidence type="ECO:0000313" key="4">
    <source>
        <dbReference type="Proteomes" id="UP000619761"/>
    </source>
</evidence>
<evidence type="ECO:0008006" key="5">
    <source>
        <dbReference type="Google" id="ProtNLM"/>
    </source>
</evidence>
<dbReference type="EMBL" id="BMYZ01000001">
    <property type="protein sequence ID" value="GGY70180.1"/>
    <property type="molecule type" value="Genomic_DNA"/>
</dbReference>
<sequence length="197" mass="22239">MNSQDPLSPTTSPQTGQAQDPLAQLQDIHLPAEIGIWPPAWGWWVTAILLIGILAATIFFVKRKKSRNAYRSLAIAELNNINLKYGAEQHSEYLQALSIILRRTALSGFGAGFNASLKGIEWLEWLDKQCPNTKHQFSQGVGTALLTGPYQKSPEFDRNDLHNLSLLWIKEHRNQWQQSKKETVNKETANKEANNHV</sequence>
<dbReference type="Pfam" id="PF14316">
    <property type="entry name" value="DUF4381"/>
    <property type="match status" value="1"/>
</dbReference>
<dbReference type="Proteomes" id="UP000619761">
    <property type="component" value="Unassembled WGS sequence"/>
</dbReference>